<accession>A0ABW2N016</accession>
<keyword evidence="3" id="KW-1185">Reference proteome</keyword>
<dbReference type="EMBL" id="JBHTCH010000004">
    <property type="protein sequence ID" value="MFC7359426.1"/>
    <property type="molecule type" value="Genomic_DNA"/>
</dbReference>
<feature type="transmembrane region" description="Helical" evidence="1">
    <location>
        <begin position="163"/>
        <end position="182"/>
    </location>
</feature>
<sequence>MIAVLARAALPTSRAIRWTPIAGASALLLVAAMLTAASGRPADLLPAVAAAALASLLVGSLHDPAHDLLAPVPVSAMQRRALRLALMGGAVLLVWTALGLLAQTSPAATAVGSLLALAASGVAVAVWGPARTGVLLGAVVPVLWFAVDQAVPGGGLAADLVGLWRTDPWPVVAVALVVCLMGRHR</sequence>
<keyword evidence="1" id="KW-1133">Transmembrane helix</keyword>
<name>A0ABW2N016_9ACTN</name>
<evidence type="ECO:0000313" key="3">
    <source>
        <dbReference type="Proteomes" id="UP001596524"/>
    </source>
</evidence>
<gene>
    <name evidence="2" type="ORF">ACFQO6_04015</name>
</gene>
<feature type="transmembrane region" description="Helical" evidence="1">
    <location>
        <begin position="134"/>
        <end position="151"/>
    </location>
</feature>
<feature type="transmembrane region" description="Helical" evidence="1">
    <location>
        <begin position="81"/>
        <end position="101"/>
    </location>
</feature>
<dbReference type="RefSeq" id="WP_255889519.1">
    <property type="nucleotide sequence ID" value="NZ_JAFMZM010000002.1"/>
</dbReference>
<protein>
    <recommendedName>
        <fullName evidence="4">Integral membrane protein</fullName>
    </recommendedName>
</protein>
<evidence type="ECO:0000313" key="2">
    <source>
        <dbReference type="EMBL" id="MFC7359426.1"/>
    </source>
</evidence>
<evidence type="ECO:0000256" key="1">
    <source>
        <dbReference type="SAM" id="Phobius"/>
    </source>
</evidence>
<keyword evidence="1" id="KW-0472">Membrane</keyword>
<dbReference type="Proteomes" id="UP001596524">
    <property type="component" value="Unassembled WGS sequence"/>
</dbReference>
<feature type="transmembrane region" description="Helical" evidence="1">
    <location>
        <begin position="107"/>
        <end position="127"/>
    </location>
</feature>
<keyword evidence="1" id="KW-0812">Transmembrane</keyword>
<evidence type="ECO:0008006" key="4">
    <source>
        <dbReference type="Google" id="ProtNLM"/>
    </source>
</evidence>
<feature type="transmembrane region" description="Helical" evidence="1">
    <location>
        <begin position="21"/>
        <end position="38"/>
    </location>
</feature>
<reference evidence="3" key="1">
    <citation type="journal article" date="2019" name="Int. J. Syst. Evol. Microbiol.">
        <title>The Global Catalogue of Microorganisms (GCM) 10K type strain sequencing project: providing services to taxonomists for standard genome sequencing and annotation.</title>
        <authorList>
            <consortium name="The Broad Institute Genomics Platform"/>
            <consortium name="The Broad Institute Genome Sequencing Center for Infectious Disease"/>
            <person name="Wu L."/>
            <person name="Ma J."/>
        </authorList>
    </citation>
    <scope>NUCLEOTIDE SEQUENCE [LARGE SCALE GENOMIC DNA]</scope>
    <source>
        <strain evidence="3">FCH27</strain>
    </source>
</reference>
<organism evidence="2 3">
    <name type="scientific">Nocardioides astragali</name>
    <dbReference type="NCBI Taxonomy" id="1776736"/>
    <lineage>
        <taxon>Bacteria</taxon>
        <taxon>Bacillati</taxon>
        <taxon>Actinomycetota</taxon>
        <taxon>Actinomycetes</taxon>
        <taxon>Propionibacteriales</taxon>
        <taxon>Nocardioidaceae</taxon>
        <taxon>Nocardioides</taxon>
    </lineage>
</organism>
<proteinExistence type="predicted"/>
<comment type="caution">
    <text evidence="2">The sequence shown here is derived from an EMBL/GenBank/DDBJ whole genome shotgun (WGS) entry which is preliminary data.</text>
</comment>
<feature type="transmembrane region" description="Helical" evidence="1">
    <location>
        <begin position="44"/>
        <end position="61"/>
    </location>
</feature>